<evidence type="ECO:0000256" key="1">
    <source>
        <dbReference type="SAM" id="MobiDB-lite"/>
    </source>
</evidence>
<feature type="non-terminal residue" evidence="2">
    <location>
        <position position="85"/>
    </location>
</feature>
<evidence type="ECO:0000313" key="2">
    <source>
        <dbReference type="EMBL" id="GFD58195.1"/>
    </source>
</evidence>
<dbReference type="EMBL" id="BKCJ011849779">
    <property type="protein sequence ID" value="GFD58195.1"/>
    <property type="molecule type" value="Genomic_DNA"/>
</dbReference>
<organism evidence="2">
    <name type="scientific">Tanacetum cinerariifolium</name>
    <name type="common">Dalmatian daisy</name>
    <name type="synonym">Chrysanthemum cinerariifolium</name>
    <dbReference type="NCBI Taxonomy" id="118510"/>
    <lineage>
        <taxon>Eukaryota</taxon>
        <taxon>Viridiplantae</taxon>
        <taxon>Streptophyta</taxon>
        <taxon>Embryophyta</taxon>
        <taxon>Tracheophyta</taxon>
        <taxon>Spermatophyta</taxon>
        <taxon>Magnoliopsida</taxon>
        <taxon>eudicotyledons</taxon>
        <taxon>Gunneridae</taxon>
        <taxon>Pentapetalae</taxon>
        <taxon>asterids</taxon>
        <taxon>campanulids</taxon>
        <taxon>Asterales</taxon>
        <taxon>Asteraceae</taxon>
        <taxon>Asteroideae</taxon>
        <taxon>Anthemideae</taxon>
        <taxon>Anthemidinae</taxon>
        <taxon>Tanacetum</taxon>
    </lineage>
</organism>
<feature type="region of interest" description="Disordered" evidence="1">
    <location>
        <begin position="1"/>
        <end position="85"/>
    </location>
</feature>
<feature type="compositionally biased region" description="Low complexity" evidence="1">
    <location>
        <begin position="14"/>
        <end position="26"/>
    </location>
</feature>
<comment type="caution">
    <text evidence="2">The sequence shown here is derived from an EMBL/GenBank/DDBJ whole genome shotgun (WGS) entry which is preliminary data.</text>
</comment>
<feature type="non-terminal residue" evidence="2">
    <location>
        <position position="1"/>
    </location>
</feature>
<sequence>QQREGQGRGGTCGIGQQEQGGADAGALQCRAGQHQTEDRPGARRPQQAGGDADHERCPRAGSGVHARVFGQTTARGHQWPGQALG</sequence>
<name>A0A699XE67_TANCI</name>
<proteinExistence type="predicted"/>
<protein>
    <submittedName>
        <fullName evidence="2">Uncharacterized protein</fullName>
    </submittedName>
</protein>
<reference evidence="2" key="1">
    <citation type="journal article" date="2019" name="Sci. Rep.">
        <title>Draft genome of Tanacetum cinerariifolium, the natural source of mosquito coil.</title>
        <authorList>
            <person name="Yamashiro T."/>
            <person name="Shiraishi A."/>
            <person name="Satake H."/>
            <person name="Nakayama K."/>
        </authorList>
    </citation>
    <scope>NUCLEOTIDE SEQUENCE</scope>
</reference>
<gene>
    <name evidence="2" type="ORF">Tci_930164</name>
</gene>
<accession>A0A699XE67</accession>
<dbReference type="AlphaFoldDB" id="A0A699XE67"/>